<keyword evidence="2" id="KW-0963">Cytoplasm</keyword>
<gene>
    <name evidence="6" type="ORF">TCAL_05286</name>
</gene>
<evidence type="ECO:0000256" key="1">
    <source>
        <dbReference type="ARBA" id="ARBA00004123"/>
    </source>
</evidence>
<evidence type="ECO:0008006" key="8">
    <source>
        <dbReference type="Google" id="ProtNLM"/>
    </source>
</evidence>
<keyword evidence="3" id="KW-0647">Proteasome</keyword>
<dbReference type="InterPro" id="IPR023333">
    <property type="entry name" value="Proteasome_suB-type"/>
</dbReference>
<dbReference type="PROSITE" id="PS51476">
    <property type="entry name" value="PROTEASOME_BETA_2"/>
    <property type="match status" value="1"/>
</dbReference>
<dbReference type="OrthoDB" id="268479at2759"/>
<evidence type="ECO:0000256" key="3">
    <source>
        <dbReference type="ARBA" id="ARBA00022942"/>
    </source>
</evidence>
<dbReference type="GO" id="GO:0005737">
    <property type="term" value="C:cytoplasm"/>
    <property type="evidence" value="ECO:0007669"/>
    <property type="project" value="TreeGrafter"/>
</dbReference>
<organism evidence="6 7">
    <name type="scientific">Tigriopus californicus</name>
    <name type="common">Marine copepod</name>
    <dbReference type="NCBI Taxonomy" id="6832"/>
    <lineage>
        <taxon>Eukaryota</taxon>
        <taxon>Metazoa</taxon>
        <taxon>Ecdysozoa</taxon>
        <taxon>Arthropoda</taxon>
        <taxon>Crustacea</taxon>
        <taxon>Multicrustacea</taxon>
        <taxon>Hexanauplia</taxon>
        <taxon>Copepoda</taxon>
        <taxon>Harpacticoida</taxon>
        <taxon>Harpacticidae</taxon>
        <taxon>Tigriopus</taxon>
    </lineage>
</organism>
<comment type="subcellular location">
    <subcellularLocation>
        <location evidence="1">Nucleus</location>
    </subcellularLocation>
</comment>
<dbReference type="PANTHER" id="PTHR32194:SF2">
    <property type="entry name" value="PROTEASOME SUBUNIT BETA TYPE-1"/>
    <property type="match status" value="1"/>
</dbReference>
<evidence type="ECO:0000256" key="2">
    <source>
        <dbReference type="ARBA" id="ARBA00022490"/>
    </source>
</evidence>
<evidence type="ECO:0000256" key="4">
    <source>
        <dbReference type="ARBA" id="ARBA00023242"/>
    </source>
</evidence>
<reference evidence="6 7" key="1">
    <citation type="journal article" date="2018" name="Nat. Ecol. Evol.">
        <title>Genomic signatures of mitonuclear coevolution across populations of Tigriopus californicus.</title>
        <authorList>
            <person name="Barreto F.S."/>
            <person name="Watson E.T."/>
            <person name="Lima T.G."/>
            <person name="Willett C.S."/>
            <person name="Edmands S."/>
            <person name="Li W."/>
            <person name="Burton R.S."/>
        </authorList>
    </citation>
    <scope>NUCLEOTIDE SEQUENCE [LARGE SCALE GENOMIC DNA]</scope>
    <source>
        <strain evidence="6 7">San Diego</strain>
    </source>
</reference>
<comment type="subunit">
    <text evidence="5">The 26S proteasome consists of a 20S proteasome core and two 19S regulatory subunits. The 20S proteasome core is composed of 28 subunits that are arranged in four stacked rings, resulting in a barrel-shaped structure. The two end rings are each formed by seven alpha subunits, and the two central rings are each formed by seven beta subunits. The catalytic chamber with the active sites is on the inside of the barrel.</text>
</comment>
<dbReference type="PANTHER" id="PTHR32194">
    <property type="entry name" value="METALLOPROTEASE TLDD"/>
    <property type="match status" value="1"/>
</dbReference>
<dbReference type="AlphaFoldDB" id="A0A553NZQ4"/>
<dbReference type="InterPro" id="IPR029055">
    <property type="entry name" value="Ntn_hydrolases_N"/>
</dbReference>
<dbReference type="Proteomes" id="UP000318571">
    <property type="component" value="Chromosome 9"/>
</dbReference>
<dbReference type="STRING" id="6832.A0A553NZQ4"/>
<dbReference type="OMA" id="CSGCWCD"/>
<proteinExistence type="predicted"/>
<evidence type="ECO:0000313" key="7">
    <source>
        <dbReference type="Proteomes" id="UP000318571"/>
    </source>
</evidence>
<name>A0A553NZQ4_TIGCA</name>
<dbReference type="GO" id="GO:0051603">
    <property type="term" value="P:proteolysis involved in protein catabolic process"/>
    <property type="evidence" value="ECO:0007669"/>
    <property type="project" value="InterPro"/>
</dbReference>
<dbReference type="GO" id="GO:0005634">
    <property type="term" value="C:nucleus"/>
    <property type="evidence" value="ECO:0007669"/>
    <property type="project" value="UniProtKB-SubCell"/>
</dbReference>
<dbReference type="Pfam" id="PF00227">
    <property type="entry name" value="Proteasome"/>
    <property type="match status" value="1"/>
</dbReference>
<dbReference type="Gene3D" id="3.60.20.10">
    <property type="entry name" value="Glutamine Phosphoribosylpyrophosphate, subunit 1, domain 1"/>
    <property type="match status" value="1"/>
</dbReference>
<keyword evidence="4" id="KW-0539">Nucleus</keyword>
<dbReference type="GO" id="GO:0005839">
    <property type="term" value="C:proteasome core complex"/>
    <property type="evidence" value="ECO:0007669"/>
    <property type="project" value="InterPro"/>
</dbReference>
<protein>
    <recommendedName>
        <fullName evidence="8">Proteasome subunit beta</fullName>
    </recommendedName>
</protein>
<dbReference type="CDD" id="cd03757">
    <property type="entry name" value="proteasome_beta_type_1"/>
    <property type="match status" value="1"/>
</dbReference>
<evidence type="ECO:0000313" key="6">
    <source>
        <dbReference type="EMBL" id="TRY70907.1"/>
    </source>
</evidence>
<sequence length="243" mass="26444">MLGLSSPLMPAKPALPDYSAGAGPVEHRFNPYSNNHGSVVAIGGSDYVVIASDTRLPSGYSIMSRTQSKLFPLGEGGRSVLGSSGCWADILTLTRLLETRAKMYWHEHAKPMSTGALAQMLATILYSKRFFPYYTHNILAGLDENGEGVVYSYDPVGCVEKFKFGAAGTACSLLQPMLDNQVGKMNLAHGNPEAQMDMEEALNLIHDLFVSATEREINTGDSIHFKIVTKNGIEERTIGLRKD</sequence>
<keyword evidence="7" id="KW-1185">Reference proteome</keyword>
<dbReference type="EMBL" id="VCGU01000009">
    <property type="protein sequence ID" value="TRY70907.1"/>
    <property type="molecule type" value="Genomic_DNA"/>
</dbReference>
<accession>A0A553NZQ4</accession>
<dbReference type="FunFam" id="3.60.20.10:FF:000027">
    <property type="entry name" value="Proteasome subunit beta type-6"/>
    <property type="match status" value="1"/>
</dbReference>
<comment type="caution">
    <text evidence="6">The sequence shown here is derived from an EMBL/GenBank/DDBJ whole genome shotgun (WGS) entry which is preliminary data.</text>
</comment>
<evidence type="ECO:0000256" key="5">
    <source>
        <dbReference type="ARBA" id="ARBA00026071"/>
    </source>
</evidence>
<dbReference type="SUPFAM" id="SSF56235">
    <property type="entry name" value="N-terminal nucleophile aminohydrolases (Ntn hydrolases)"/>
    <property type="match status" value="1"/>
</dbReference>
<dbReference type="InterPro" id="IPR001353">
    <property type="entry name" value="Proteasome_sua/b"/>
</dbReference>